<dbReference type="InterPro" id="IPR050218">
    <property type="entry name" value="LptD"/>
</dbReference>
<dbReference type="Proteomes" id="UP000784128">
    <property type="component" value="Unassembled WGS sequence"/>
</dbReference>
<dbReference type="HAMAP" id="MF_01411">
    <property type="entry name" value="LPS_assembly_LptD"/>
    <property type="match status" value="1"/>
</dbReference>
<organism evidence="3 4">
    <name type="scientific">Pelotalea chapellei</name>
    <dbReference type="NCBI Taxonomy" id="44671"/>
    <lineage>
        <taxon>Bacteria</taxon>
        <taxon>Pseudomonadati</taxon>
        <taxon>Thermodesulfobacteriota</taxon>
        <taxon>Desulfuromonadia</taxon>
        <taxon>Geobacterales</taxon>
        <taxon>Geobacteraceae</taxon>
        <taxon>Pelotalea</taxon>
    </lineage>
</organism>
<dbReference type="InterPro" id="IPR007543">
    <property type="entry name" value="LptD_C"/>
</dbReference>
<dbReference type="Gene3D" id="2.60.450.10">
    <property type="entry name" value="Lipopolysaccharide (LPS) transport protein A like domain"/>
    <property type="match status" value="1"/>
</dbReference>
<evidence type="ECO:0000259" key="2">
    <source>
        <dbReference type="Pfam" id="PF04453"/>
    </source>
</evidence>
<proteinExistence type="inferred from homology"/>
<dbReference type="InterPro" id="IPR020889">
    <property type="entry name" value="LipoPS_assembly_LptD"/>
</dbReference>
<dbReference type="PANTHER" id="PTHR30189">
    <property type="entry name" value="LPS-ASSEMBLY PROTEIN"/>
    <property type="match status" value="1"/>
</dbReference>
<feature type="chain" id="PRO_5046544239" evidence="1">
    <location>
        <begin position="27"/>
        <end position="689"/>
    </location>
</feature>
<name>A0ABS5U676_9BACT</name>
<dbReference type="RefSeq" id="WP_214296874.1">
    <property type="nucleotide sequence ID" value="NZ_JAHDYS010000004.1"/>
</dbReference>
<dbReference type="EMBL" id="JAHDYS010000004">
    <property type="protein sequence ID" value="MBT1071157.1"/>
    <property type="molecule type" value="Genomic_DNA"/>
</dbReference>
<protein>
    <submittedName>
        <fullName evidence="3">LPS assembly protein LptD</fullName>
    </submittedName>
</protein>
<keyword evidence="4" id="KW-1185">Reference proteome</keyword>
<dbReference type="Pfam" id="PF04453">
    <property type="entry name" value="LptD"/>
    <property type="match status" value="1"/>
</dbReference>
<gene>
    <name evidence="3" type="primary">lptD</name>
    <name evidence="3" type="ORF">KJB30_05150</name>
</gene>
<feature type="domain" description="LptD C-terminal" evidence="2">
    <location>
        <begin position="276"/>
        <end position="617"/>
    </location>
</feature>
<sequence length="689" mass="77136">MPFIILLRLLVFLACLILLPINSSNAENSPATGKDISVKADSINHDQTEDIVTADGNVEVTWEGNRLTAEKASYIRAKGVLIATGNVIMTKGENVLRGSSALFNFQTGQGDVNNATGSIGLSNAMISGSKITRNADGTFKLNGSELTTCNAPTPSWKFGAESLDVNPEGYAIGRNLIFYVKDVPVLYLPWMAFPIVRERKSGLLIPDIGYSKTRGAKINIPFYLVIAPNQDALFNLDIQSKRGVGTGLDYRYARKRGSEGIFGGYLIYDSPQGRWRGQVVQNHKEVHSPDLNLRMNVNLTSDRNFLQDFGELNGEYNRQSSDTTVNALKTWQHYALTANLRYTENYYATTNTETLQTLPEIGLAAVRQQLLSSPFYFDMDATASNFYRETGTTGQRLYVFPRVTAVTGTGKYLHASAYAGMRMQAYNTSNIPAGSNLNSNESLFQPELGATLSSSLSKVYGIQGGNLKKLRHEIIPEISYSYAPERDQSRLPFYDFYDRPLHQNTIYYGVTSLLGGKFEAGSSMEYRDISRLRLLQGYSMEGSRRDLLTMVDDQRPLTDVILESETWLHPQARLTFDARYNVYDNRVSSATPGVELDDKMGNSVAASYRLSRNFVEYFEGRLSTKLLNPWTLGYTARYSFDRSGFLETVYSAEYRHQCWSVNFAYHERPGNHSFNVNFNLAGLTDNSFK</sequence>
<evidence type="ECO:0000256" key="1">
    <source>
        <dbReference type="SAM" id="SignalP"/>
    </source>
</evidence>
<dbReference type="PANTHER" id="PTHR30189:SF1">
    <property type="entry name" value="LPS-ASSEMBLY PROTEIN LPTD"/>
    <property type="match status" value="1"/>
</dbReference>
<comment type="caution">
    <text evidence="3">The sequence shown here is derived from an EMBL/GenBank/DDBJ whole genome shotgun (WGS) entry which is preliminary data.</text>
</comment>
<accession>A0ABS5U676</accession>
<reference evidence="3 4" key="1">
    <citation type="submission" date="2021-05" db="EMBL/GenBank/DDBJ databases">
        <title>The draft genome of Geobacter chapellei DSM 13688.</title>
        <authorList>
            <person name="Xu Z."/>
            <person name="Masuda Y."/>
            <person name="Itoh H."/>
            <person name="Senoo K."/>
        </authorList>
    </citation>
    <scope>NUCLEOTIDE SEQUENCE [LARGE SCALE GENOMIC DNA]</scope>
    <source>
        <strain evidence="3 4">DSM 13688</strain>
    </source>
</reference>
<evidence type="ECO:0000313" key="4">
    <source>
        <dbReference type="Proteomes" id="UP000784128"/>
    </source>
</evidence>
<feature type="signal peptide" evidence="1">
    <location>
        <begin position="1"/>
        <end position="26"/>
    </location>
</feature>
<keyword evidence="1" id="KW-0732">Signal</keyword>
<evidence type="ECO:0000313" key="3">
    <source>
        <dbReference type="EMBL" id="MBT1071157.1"/>
    </source>
</evidence>